<evidence type="ECO:0000256" key="1">
    <source>
        <dbReference type="ARBA" id="ARBA00001917"/>
    </source>
</evidence>
<dbReference type="Pfam" id="PF01243">
    <property type="entry name" value="PNPOx_N"/>
    <property type="match status" value="1"/>
</dbReference>
<comment type="cofactor">
    <cofactor evidence="1">
        <name>FMN</name>
        <dbReference type="ChEBI" id="CHEBI:58210"/>
    </cofactor>
</comment>
<keyword evidence="5" id="KW-0560">Oxidoreductase</keyword>
<evidence type="ECO:0000256" key="2">
    <source>
        <dbReference type="ARBA" id="ARBA00007301"/>
    </source>
</evidence>
<dbReference type="InterPro" id="IPR011576">
    <property type="entry name" value="Pyridox_Oxase_N"/>
</dbReference>
<protein>
    <recommendedName>
        <fullName evidence="11">Pyridoxamine 5'-phosphate oxidase</fullName>
    </recommendedName>
</protein>
<evidence type="ECO:0000256" key="4">
    <source>
        <dbReference type="ARBA" id="ARBA00022643"/>
    </source>
</evidence>
<accession>A0ABX5AG87</accession>
<comment type="similarity">
    <text evidence="2">Belongs to the pyridoxamine 5'-phosphate oxidase family.</text>
</comment>
<feature type="domain" description="Pyridoxine 5'-phosphate oxidase dimerisation C-terminal" evidence="8">
    <location>
        <begin position="242"/>
        <end position="289"/>
    </location>
</feature>
<gene>
    <name evidence="9" type="ORF">C5C40_01525</name>
</gene>
<dbReference type="InterPro" id="IPR000659">
    <property type="entry name" value="Pyridox_Oxase"/>
</dbReference>
<feature type="region of interest" description="Disordered" evidence="6">
    <location>
        <begin position="265"/>
        <end position="289"/>
    </location>
</feature>
<dbReference type="NCBIfam" id="NF004231">
    <property type="entry name" value="PRK05679.1"/>
    <property type="match status" value="1"/>
</dbReference>
<feature type="domain" description="Pyridoxamine 5'-phosphate oxidase N-terminal" evidence="7">
    <location>
        <begin position="117"/>
        <end position="209"/>
    </location>
</feature>
<evidence type="ECO:0000313" key="10">
    <source>
        <dbReference type="Proteomes" id="UP000239698"/>
    </source>
</evidence>
<evidence type="ECO:0008006" key="11">
    <source>
        <dbReference type="Google" id="ProtNLM"/>
    </source>
</evidence>
<evidence type="ECO:0000313" key="9">
    <source>
        <dbReference type="EMBL" id="PPH79449.1"/>
    </source>
</evidence>
<dbReference type="InterPro" id="IPR012349">
    <property type="entry name" value="Split_barrel_FMN-bd"/>
</dbReference>
<evidence type="ECO:0000256" key="6">
    <source>
        <dbReference type="SAM" id="MobiDB-lite"/>
    </source>
</evidence>
<dbReference type="InterPro" id="IPR019576">
    <property type="entry name" value="Pyridoxamine_oxidase_dimer_C"/>
</dbReference>
<evidence type="ECO:0000259" key="8">
    <source>
        <dbReference type="Pfam" id="PF10590"/>
    </source>
</evidence>
<name>A0ABX5AG87_RATRA</name>
<keyword evidence="10" id="KW-1185">Reference proteome</keyword>
<comment type="caution">
    <text evidence="9">The sequence shown here is derived from an EMBL/GenBank/DDBJ whole genome shotgun (WGS) entry which is preliminary data.</text>
</comment>
<feature type="region of interest" description="Disordered" evidence="6">
    <location>
        <begin position="1"/>
        <end position="66"/>
    </location>
</feature>
<keyword evidence="4" id="KW-0288">FMN</keyword>
<evidence type="ECO:0000256" key="3">
    <source>
        <dbReference type="ARBA" id="ARBA00022630"/>
    </source>
</evidence>
<proteinExistence type="inferred from homology"/>
<dbReference type="Proteomes" id="UP000239698">
    <property type="component" value="Unassembled WGS sequence"/>
</dbReference>
<sequence length="289" mass="31763">MSTTLGAVKPRTAREDSTSRRSTRAAVQERGLPPSSGRRPSHRNARRCQATARDCGRPRAKGDTGRMSLRQLLISLPSMPSELPSFDAEAAPADPIELFGQWLEEAKDAGQLLPHGATVSTAAADGTVSARVLVLREIDEAGWAFSTHASSPKGRDLAENPHAALTFFWPVQGRQVRVEGRVERASAQESADDFRRRSDAARTALLVGRQSKPMRSADDFGLVTLQTSVAVSCSPATLERDWAVYRVLPERIEFWQGSTAPEQNHTRLEYHPGTTEAGGSRWERTRLWP</sequence>
<reference evidence="9 10" key="1">
    <citation type="submission" date="2018-02" db="EMBL/GenBank/DDBJ databases">
        <title>Bacteriophage NCPPB3778 and a type I-E CRISPR drive the evolution of the US Biological Select Agent, Rathayibacter toxicus.</title>
        <authorList>
            <person name="Davis E.W.II."/>
            <person name="Tabima J.F."/>
            <person name="Weisberg A.J."/>
            <person name="Lopes L.D."/>
            <person name="Wiseman M.S."/>
            <person name="Wiseman M.S."/>
            <person name="Pupko T."/>
            <person name="Belcher M.S."/>
            <person name="Sechler A.J."/>
            <person name="Tancos M.A."/>
            <person name="Schroeder B.K."/>
            <person name="Murray T.D."/>
            <person name="Luster D.G."/>
            <person name="Schneider W.L."/>
            <person name="Rogers E."/>
            <person name="Andreote F.D."/>
            <person name="Grunwald N.J."/>
            <person name="Putnam M.L."/>
            <person name="Chang J.H."/>
        </authorList>
    </citation>
    <scope>NUCLEOTIDE SEQUENCE [LARGE SCALE GENOMIC DNA]</scope>
    <source>
        <strain evidence="9 10">AY1D6</strain>
    </source>
</reference>
<dbReference type="Pfam" id="PF10590">
    <property type="entry name" value="PNP_phzG_C"/>
    <property type="match status" value="1"/>
</dbReference>
<evidence type="ECO:0000256" key="5">
    <source>
        <dbReference type="ARBA" id="ARBA00023002"/>
    </source>
</evidence>
<dbReference type="SUPFAM" id="SSF50475">
    <property type="entry name" value="FMN-binding split barrel"/>
    <property type="match status" value="1"/>
</dbReference>
<keyword evidence="3" id="KW-0285">Flavoprotein</keyword>
<feature type="compositionally biased region" description="Basic and acidic residues" evidence="6">
    <location>
        <begin position="54"/>
        <end position="64"/>
    </location>
</feature>
<dbReference type="PANTHER" id="PTHR10851:SF0">
    <property type="entry name" value="PYRIDOXINE-5'-PHOSPHATE OXIDASE"/>
    <property type="match status" value="1"/>
</dbReference>
<dbReference type="Gene3D" id="2.30.110.10">
    <property type="entry name" value="Electron Transport, Fmn-binding Protein, Chain A"/>
    <property type="match status" value="1"/>
</dbReference>
<dbReference type="PANTHER" id="PTHR10851">
    <property type="entry name" value="PYRIDOXINE-5-PHOSPHATE OXIDASE"/>
    <property type="match status" value="1"/>
</dbReference>
<dbReference type="EMBL" id="PSVT01000002">
    <property type="protein sequence ID" value="PPH79449.1"/>
    <property type="molecule type" value="Genomic_DNA"/>
</dbReference>
<evidence type="ECO:0000259" key="7">
    <source>
        <dbReference type="Pfam" id="PF01243"/>
    </source>
</evidence>
<organism evidence="9 10">
    <name type="scientific">Rathayibacter rathayi</name>
    <name type="common">Corynebacterium rathayi</name>
    <dbReference type="NCBI Taxonomy" id="33887"/>
    <lineage>
        <taxon>Bacteria</taxon>
        <taxon>Bacillati</taxon>
        <taxon>Actinomycetota</taxon>
        <taxon>Actinomycetes</taxon>
        <taxon>Micrococcales</taxon>
        <taxon>Microbacteriaceae</taxon>
        <taxon>Rathayibacter</taxon>
    </lineage>
</organism>